<gene>
    <name evidence="11" type="primary">LOC106153405</name>
</gene>
<evidence type="ECO:0000256" key="8">
    <source>
        <dbReference type="ARBA" id="ARBA00023180"/>
    </source>
</evidence>
<name>A0A1S3H9K6_LINAN</name>
<comment type="subcellular location">
    <subcellularLocation>
        <location evidence="1 9">Golgi apparatus membrane</location>
        <topology evidence="1 9">Single-pass type II membrane protein</topology>
    </subcellularLocation>
</comment>
<dbReference type="Gene3D" id="3.40.50.300">
    <property type="entry name" value="P-loop containing nucleotide triphosphate hydrolases"/>
    <property type="match status" value="1"/>
</dbReference>
<evidence type="ECO:0000256" key="9">
    <source>
        <dbReference type="RuleBase" id="RU364020"/>
    </source>
</evidence>
<dbReference type="GO" id="GO:0008146">
    <property type="term" value="F:sulfotransferase activity"/>
    <property type="evidence" value="ECO:0007669"/>
    <property type="project" value="InterPro"/>
</dbReference>
<keyword evidence="6 9" id="KW-0333">Golgi apparatus</keyword>
<keyword evidence="9" id="KW-0735">Signal-anchor</keyword>
<dbReference type="RefSeq" id="XP_013382780.1">
    <property type="nucleotide sequence ID" value="XM_013527326.1"/>
</dbReference>
<dbReference type="InterPro" id="IPR018011">
    <property type="entry name" value="Carb_sulfotrans_8-10"/>
</dbReference>
<keyword evidence="4" id="KW-0812">Transmembrane</keyword>
<dbReference type="GO" id="GO:0000139">
    <property type="term" value="C:Golgi membrane"/>
    <property type="evidence" value="ECO:0007669"/>
    <property type="project" value="UniProtKB-SubCell"/>
</dbReference>
<keyword evidence="9" id="KW-0119">Carbohydrate metabolism</keyword>
<organism evidence="10 11">
    <name type="scientific">Lingula anatina</name>
    <name type="common">Brachiopod</name>
    <name type="synonym">Lingula unguis</name>
    <dbReference type="NCBI Taxonomy" id="7574"/>
    <lineage>
        <taxon>Eukaryota</taxon>
        <taxon>Metazoa</taxon>
        <taxon>Spiralia</taxon>
        <taxon>Lophotrochozoa</taxon>
        <taxon>Brachiopoda</taxon>
        <taxon>Linguliformea</taxon>
        <taxon>Lingulata</taxon>
        <taxon>Lingulida</taxon>
        <taxon>Linguloidea</taxon>
        <taxon>Lingulidae</taxon>
        <taxon>Lingula</taxon>
    </lineage>
</organism>
<keyword evidence="5" id="KW-1133">Transmembrane helix</keyword>
<accession>A0A1S3H9K6</accession>
<evidence type="ECO:0000256" key="5">
    <source>
        <dbReference type="ARBA" id="ARBA00022989"/>
    </source>
</evidence>
<evidence type="ECO:0000256" key="7">
    <source>
        <dbReference type="ARBA" id="ARBA00023136"/>
    </source>
</evidence>
<evidence type="ECO:0000256" key="6">
    <source>
        <dbReference type="ARBA" id="ARBA00023034"/>
    </source>
</evidence>
<evidence type="ECO:0000256" key="2">
    <source>
        <dbReference type="ARBA" id="ARBA00006339"/>
    </source>
</evidence>
<dbReference type="GO" id="GO:0016051">
    <property type="term" value="P:carbohydrate biosynthetic process"/>
    <property type="evidence" value="ECO:0007669"/>
    <property type="project" value="InterPro"/>
</dbReference>
<evidence type="ECO:0000256" key="3">
    <source>
        <dbReference type="ARBA" id="ARBA00022679"/>
    </source>
</evidence>
<dbReference type="OMA" id="YDFVGHY"/>
<dbReference type="OrthoDB" id="2019940at2759"/>
<evidence type="ECO:0000256" key="1">
    <source>
        <dbReference type="ARBA" id="ARBA00004323"/>
    </source>
</evidence>
<sequence length="378" mass="43993">MIIGNSIKMLPVKPSCLGRLRGGMSRNAVLKVICIGCIVTGLANVNTLFSSLSVTKDTPFASRKSLHFQVESDETKILQRRKTRVENQCAAANKPLLSAENAAMSVKGEQVEERAAEHKYPTWIVNDEGTRALYCIVPKTGSTNLRRIFAEVKSRKEKKTELFDWSKMTPVKSWHFGFDFLMQNSKSRIAEILQRPNSIKILSVRHPFERLISLYKMIFEGNRYENKTETFIQKVTNGVSSLIRRYLNRPYDKLNITFPMFIEYIVYHGKCVEEGNCTVSWYHAHWSPIWRMCRVCSLGYDLIMRMETFDQDLPEIFRLTNITKSTIYPEQWKRTSKGSMKKYFSQLSDKLIEDLKEMYKMDFKLFGYDYSKSDVFID</sequence>
<evidence type="ECO:0000313" key="10">
    <source>
        <dbReference type="Proteomes" id="UP000085678"/>
    </source>
</evidence>
<dbReference type="SUPFAM" id="SSF52540">
    <property type="entry name" value="P-loop containing nucleoside triphosphate hydrolases"/>
    <property type="match status" value="1"/>
</dbReference>
<dbReference type="GeneID" id="106153405"/>
<evidence type="ECO:0000256" key="4">
    <source>
        <dbReference type="ARBA" id="ARBA00022692"/>
    </source>
</evidence>
<dbReference type="KEGG" id="lak:106153405"/>
<dbReference type="AlphaFoldDB" id="A0A1S3H9K6"/>
<dbReference type="InterPro" id="IPR005331">
    <property type="entry name" value="Sulfotransferase"/>
</dbReference>
<comment type="similarity">
    <text evidence="2 9">Belongs to the sulfotransferase 2 family.</text>
</comment>
<reference evidence="11" key="1">
    <citation type="submission" date="2025-08" db="UniProtKB">
        <authorList>
            <consortium name="RefSeq"/>
        </authorList>
    </citation>
    <scope>IDENTIFICATION</scope>
    <source>
        <tissue evidence="11">Gonads</tissue>
    </source>
</reference>
<keyword evidence="8 9" id="KW-0325">Glycoprotein</keyword>
<keyword evidence="3 9" id="KW-0808">Transferase</keyword>
<proteinExistence type="inferred from homology"/>
<dbReference type="PANTHER" id="PTHR12137">
    <property type="entry name" value="CARBOHYDRATE SULFOTRANSFERASE"/>
    <property type="match status" value="1"/>
</dbReference>
<protein>
    <recommendedName>
        <fullName evidence="9">Carbohydrate sulfotransferase</fullName>
        <ecNumber evidence="9">2.8.2.-</ecNumber>
    </recommendedName>
</protein>
<dbReference type="Proteomes" id="UP000085678">
    <property type="component" value="Unplaced"/>
</dbReference>
<keyword evidence="10" id="KW-1185">Reference proteome</keyword>
<keyword evidence="7" id="KW-0472">Membrane</keyword>
<dbReference type="InterPro" id="IPR027417">
    <property type="entry name" value="P-loop_NTPase"/>
</dbReference>
<dbReference type="PANTHER" id="PTHR12137:SF54">
    <property type="entry name" value="CARBOHYDRATE SULFOTRANSFERASE"/>
    <property type="match status" value="1"/>
</dbReference>
<evidence type="ECO:0000313" key="11">
    <source>
        <dbReference type="RefSeq" id="XP_013382780.1"/>
    </source>
</evidence>
<dbReference type="EC" id="2.8.2.-" evidence="9"/>
<dbReference type="Pfam" id="PF03567">
    <property type="entry name" value="Sulfotransfer_2"/>
    <property type="match status" value="1"/>
</dbReference>
<dbReference type="InParanoid" id="A0A1S3H9K6"/>